<accession>W6K4E9</accession>
<comment type="caution">
    <text evidence="2">The sequence shown here is derived from an EMBL/GenBank/DDBJ whole genome shotgun (WGS) entry which is preliminary data.</text>
</comment>
<dbReference type="Pfam" id="PF12728">
    <property type="entry name" value="HTH_17"/>
    <property type="match status" value="1"/>
</dbReference>
<dbReference type="NCBIfam" id="TIGR01764">
    <property type="entry name" value="excise"/>
    <property type="match status" value="1"/>
</dbReference>
<feature type="domain" description="Helix-turn-helix" evidence="1">
    <location>
        <begin position="11"/>
        <end position="55"/>
    </location>
</feature>
<dbReference type="AlphaFoldDB" id="W6K4E9"/>
<protein>
    <submittedName>
        <fullName evidence="2">Putative DNA binding domain, excisionase family</fullName>
    </submittedName>
</protein>
<reference evidence="2 3" key="1">
    <citation type="journal article" date="2013" name="ISME J.">
        <title>A metabolic model for members of the genus Tetrasphaera involved in enhanced biological phosphorus removal.</title>
        <authorList>
            <person name="Kristiansen R."/>
            <person name="Nguyen H.T.T."/>
            <person name="Saunders A.M."/>
            <person name="Nielsen J.L."/>
            <person name="Wimmer R."/>
            <person name="Le V.Q."/>
            <person name="McIlroy S.J."/>
            <person name="Petrovski S."/>
            <person name="Seviour R.J."/>
            <person name="Calteau A."/>
            <person name="Nielsen K.L."/>
            <person name="Nielsen P.H."/>
        </authorList>
    </citation>
    <scope>NUCLEOTIDE SEQUENCE [LARGE SCALE GENOMIC DNA]</scope>
    <source>
        <strain evidence="2 3">Ben110</strain>
    </source>
</reference>
<dbReference type="InterPro" id="IPR041657">
    <property type="entry name" value="HTH_17"/>
</dbReference>
<keyword evidence="3" id="KW-1185">Reference proteome</keyword>
<evidence type="ECO:0000313" key="2">
    <source>
        <dbReference type="EMBL" id="CCH74894.1"/>
    </source>
</evidence>
<sequence length="70" mass="7764">MSEQPTTRAIYVSLSEAAKCLSVSVKTVRRLIADGVIAGYRVGPKSLRVKVDDLENVGKRIPSANWHRLR</sequence>
<dbReference type="RefSeq" id="WP_048700252.1">
    <property type="nucleotide sequence ID" value="NZ_HG764815.1"/>
</dbReference>
<dbReference type="GO" id="GO:0003677">
    <property type="term" value="F:DNA binding"/>
    <property type="evidence" value="ECO:0007669"/>
    <property type="project" value="InterPro"/>
</dbReference>
<dbReference type="Proteomes" id="UP000035763">
    <property type="component" value="Unassembled WGS sequence"/>
</dbReference>
<evidence type="ECO:0000259" key="1">
    <source>
        <dbReference type="Pfam" id="PF12728"/>
    </source>
</evidence>
<dbReference type="InterPro" id="IPR010093">
    <property type="entry name" value="SinI_DNA-bd"/>
</dbReference>
<name>W6K4E9_9MICO</name>
<gene>
    <name evidence="2" type="ORF">BN11_4940009</name>
</gene>
<organism evidence="2 3">
    <name type="scientific">Nostocoides australiense Ben110</name>
    <dbReference type="NCBI Taxonomy" id="1193182"/>
    <lineage>
        <taxon>Bacteria</taxon>
        <taxon>Bacillati</taxon>
        <taxon>Actinomycetota</taxon>
        <taxon>Actinomycetes</taxon>
        <taxon>Micrococcales</taxon>
        <taxon>Intrasporangiaceae</taxon>
        <taxon>Nostocoides</taxon>
    </lineage>
</organism>
<dbReference type="EMBL" id="CAJA01000439">
    <property type="protein sequence ID" value="CCH74894.1"/>
    <property type="molecule type" value="Genomic_DNA"/>
</dbReference>
<dbReference type="OrthoDB" id="4870800at2"/>
<evidence type="ECO:0000313" key="3">
    <source>
        <dbReference type="Proteomes" id="UP000035763"/>
    </source>
</evidence>
<proteinExistence type="predicted"/>